<dbReference type="Pfam" id="PF00072">
    <property type="entry name" value="Response_reg"/>
    <property type="match status" value="1"/>
</dbReference>
<dbReference type="EMBL" id="CP060790">
    <property type="protein sequence ID" value="QNP59839.1"/>
    <property type="molecule type" value="Genomic_DNA"/>
</dbReference>
<dbReference type="PANTHER" id="PTHR48111:SF1">
    <property type="entry name" value="TWO-COMPONENT RESPONSE REGULATOR ORR33"/>
    <property type="match status" value="1"/>
</dbReference>
<dbReference type="PANTHER" id="PTHR48111">
    <property type="entry name" value="REGULATOR OF RPOS"/>
    <property type="match status" value="1"/>
</dbReference>
<evidence type="ECO:0000259" key="7">
    <source>
        <dbReference type="PROSITE" id="PS50110"/>
    </source>
</evidence>
<dbReference type="SUPFAM" id="SSF52172">
    <property type="entry name" value="CheY-like"/>
    <property type="match status" value="1"/>
</dbReference>
<gene>
    <name evidence="8" type="ORF">H9L24_02300</name>
</gene>
<dbReference type="PROSITE" id="PS50110">
    <property type="entry name" value="RESPONSE_REGULATORY"/>
    <property type="match status" value="1"/>
</dbReference>
<dbReference type="SMART" id="SM00448">
    <property type="entry name" value="REC"/>
    <property type="match status" value="1"/>
</dbReference>
<dbReference type="GO" id="GO:0032993">
    <property type="term" value="C:protein-DNA complex"/>
    <property type="evidence" value="ECO:0007669"/>
    <property type="project" value="TreeGrafter"/>
</dbReference>
<evidence type="ECO:0000256" key="3">
    <source>
        <dbReference type="ARBA" id="ARBA00023015"/>
    </source>
</evidence>
<evidence type="ECO:0000256" key="2">
    <source>
        <dbReference type="ARBA" id="ARBA00023012"/>
    </source>
</evidence>
<dbReference type="AlphaFoldDB" id="A0A7H0HH23"/>
<evidence type="ECO:0000256" key="5">
    <source>
        <dbReference type="ARBA" id="ARBA00023163"/>
    </source>
</evidence>
<dbReference type="InterPro" id="IPR001789">
    <property type="entry name" value="Sig_transdc_resp-reg_receiver"/>
</dbReference>
<keyword evidence="4" id="KW-0238">DNA-binding</keyword>
<keyword evidence="1 6" id="KW-0597">Phosphoprotein</keyword>
<dbReference type="InterPro" id="IPR011006">
    <property type="entry name" value="CheY-like_superfamily"/>
</dbReference>
<accession>A0A7H0HH23</accession>
<organism evidence="8 9">
    <name type="scientific">Paenacidovorax monticola</name>
    <dbReference type="NCBI Taxonomy" id="1926868"/>
    <lineage>
        <taxon>Bacteria</taxon>
        <taxon>Pseudomonadati</taxon>
        <taxon>Pseudomonadota</taxon>
        <taxon>Betaproteobacteria</taxon>
        <taxon>Burkholderiales</taxon>
        <taxon>Comamonadaceae</taxon>
        <taxon>Paenacidovorax</taxon>
    </lineage>
</organism>
<dbReference type="GO" id="GO:0005829">
    <property type="term" value="C:cytosol"/>
    <property type="evidence" value="ECO:0007669"/>
    <property type="project" value="TreeGrafter"/>
</dbReference>
<protein>
    <submittedName>
        <fullName evidence="8">Response regulator</fullName>
    </submittedName>
</protein>
<keyword evidence="2" id="KW-0902">Two-component regulatory system</keyword>
<dbReference type="Gene3D" id="3.40.50.2300">
    <property type="match status" value="1"/>
</dbReference>
<keyword evidence="9" id="KW-1185">Reference proteome</keyword>
<dbReference type="GO" id="GO:0000156">
    <property type="term" value="F:phosphorelay response regulator activity"/>
    <property type="evidence" value="ECO:0007669"/>
    <property type="project" value="TreeGrafter"/>
</dbReference>
<dbReference type="RefSeq" id="WP_187736820.1">
    <property type="nucleotide sequence ID" value="NZ_CP060790.1"/>
</dbReference>
<evidence type="ECO:0000256" key="6">
    <source>
        <dbReference type="PROSITE-ProRule" id="PRU00169"/>
    </source>
</evidence>
<dbReference type="GO" id="GO:0006355">
    <property type="term" value="P:regulation of DNA-templated transcription"/>
    <property type="evidence" value="ECO:0007669"/>
    <property type="project" value="TreeGrafter"/>
</dbReference>
<dbReference type="GO" id="GO:0000976">
    <property type="term" value="F:transcription cis-regulatory region binding"/>
    <property type="evidence" value="ECO:0007669"/>
    <property type="project" value="TreeGrafter"/>
</dbReference>
<reference evidence="8 9" key="1">
    <citation type="submission" date="2020-08" db="EMBL/GenBank/DDBJ databases">
        <title>Genome sequence of Acidovorax monticola KACC 19171T.</title>
        <authorList>
            <person name="Hyun D.-W."/>
            <person name="Bae J.-W."/>
        </authorList>
    </citation>
    <scope>NUCLEOTIDE SEQUENCE [LARGE SCALE GENOMIC DNA]</scope>
    <source>
        <strain evidence="8 9">KACC 19171</strain>
    </source>
</reference>
<name>A0A7H0HH23_9BURK</name>
<keyword evidence="3" id="KW-0805">Transcription regulation</keyword>
<evidence type="ECO:0000313" key="8">
    <source>
        <dbReference type="EMBL" id="QNP59839.1"/>
    </source>
</evidence>
<evidence type="ECO:0000256" key="1">
    <source>
        <dbReference type="ARBA" id="ARBA00022553"/>
    </source>
</evidence>
<dbReference type="InterPro" id="IPR039420">
    <property type="entry name" value="WalR-like"/>
</dbReference>
<evidence type="ECO:0000256" key="4">
    <source>
        <dbReference type="ARBA" id="ARBA00023125"/>
    </source>
</evidence>
<dbReference type="CDD" id="cd17569">
    <property type="entry name" value="REC_HupR-like"/>
    <property type="match status" value="1"/>
</dbReference>
<feature type="domain" description="Response regulatory" evidence="7">
    <location>
        <begin position="4"/>
        <end position="122"/>
    </location>
</feature>
<keyword evidence="5" id="KW-0804">Transcription</keyword>
<sequence length="179" mass="19872">MPQRILLLDDEASVLSALQRTLRSALPSRVTVETTVDPEIALGRLRETAFDVVVSDFRMPLMTGSEFLGLVRAIQPHAVRMILSASSDSGTIVHALNEVEVFRYLIKPWVDSELADQFRQALGKAEEAQRERELADIARVQFGEISAAEAERRRLEAMEPGITQVELGPHGEVLPPRGM</sequence>
<feature type="modified residue" description="4-aspartylphosphate" evidence="6">
    <location>
        <position position="56"/>
    </location>
</feature>
<proteinExistence type="predicted"/>
<dbReference type="KEGG" id="amon:H9L24_02300"/>
<evidence type="ECO:0000313" key="9">
    <source>
        <dbReference type="Proteomes" id="UP000516057"/>
    </source>
</evidence>
<dbReference type="Proteomes" id="UP000516057">
    <property type="component" value="Chromosome"/>
</dbReference>